<protein>
    <submittedName>
        <fullName evidence="1">Uncharacterized protein</fullName>
    </submittedName>
</protein>
<dbReference type="EMBL" id="CAJNDS010002654">
    <property type="protein sequence ID" value="CAE7557262.1"/>
    <property type="molecule type" value="Genomic_DNA"/>
</dbReference>
<name>A0A812U5W9_9DINO</name>
<keyword evidence="2" id="KW-1185">Reference proteome</keyword>
<accession>A0A812U5W9</accession>
<gene>
    <name evidence="1" type="ORF">SNAT2548_LOCUS31353</name>
</gene>
<dbReference type="AlphaFoldDB" id="A0A812U5W9"/>
<reference evidence="1" key="1">
    <citation type="submission" date="2021-02" db="EMBL/GenBank/DDBJ databases">
        <authorList>
            <person name="Dougan E. K."/>
            <person name="Rhodes N."/>
            <person name="Thang M."/>
            <person name="Chan C."/>
        </authorList>
    </citation>
    <scope>NUCLEOTIDE SEQUENCE</scope>
</reference>
<comment type="caution">
    <text evidence="1">The sequence shown here is derived from an EMBL/GenBank/DDBJ whole genome shotgun (WGS) entry which is preliminary data.</text>
</comment>
<sequence>MSAYARWTGDVEGVEVIANGDKFDYIGKCFDDKWWVSPACRGDPRTCIPVITAGTGWKAQALMHWSTVYGMPTAIGVAQTWGDYVSLVNNHETRPAYAVSVPLLPCLGPPKKQKNTDPSGCVCRILTPKVILFYWWVPDATFVLQQPHAITFPLHVAQDILLREKGCDGSWF</sequence>
<organism evidence="1 2">
    <name type="scientific">Symbiodinium natans</name>
    <dbReference type="NCBI Taxonomy" id="878477"/>
    <lineage>
        <taxon>Eukaryota</taxon>
        <taxon>Sar</taxon>
        <taxon>Alveolata</taxon>
        <taxon>Dinophyceae</taxon>
        <taxon>Suessiales</taxon>
        <taxon>Symbiodiniaceae</taxon>
        <taxon>Symbiodinium</taxon>
    </lineage>
</organism>
<dbReference type="Proteomes" id="UP000604046">
    <property type="component" value="Unassembled WGS sequence"/>
</dbReference>
<evidence type="ECO:0000313" key="2">
    <source>
        <dbReference type="Proteomes" id="UP000604046"/>
    </source>
</evidence>
<evidence type="ECO:0000313" key="1">
    <source>
        <dbReference type="EMBL" id="CAE7557262.1"/>
    </source>
</evidence>
<proteinExistence type="predicted"/>